<dbReference type="InterPro" id="IPR046866">
    <property type="entry name" value="FapA_N"/>
</dbReference>
<dbReference type="SMART" id="SM01245">
    <property type="entry name" value="Jag_N"/>
    <property type="match status" value="1"/>
</dbReference>
<feature type="domain" description="RNA-binding protein KhpB N-terminal" evidence="2">
    <location>
        <begin position="7"/>
        <end position="58"/>
    </location>
</feature>
<dbReference type="Proteomes" id="UP000234857">
    <property type="component" value="Unassembled WGS sequence"/>
</dbReference>
<feature type="coiled-coil region" evidence="1">
    <location>
        <begin position="491"/>
        <end position="563"/>
    </location>
</feature>
<dbReference type="InterPro" id="IPR005646">
    <property type="entry name" value="FapA"/>
</dbReference>
<dbReference type="InterPro" id="IPR046865">
    <property type="entry name" value="FapA_b_solenoid"/>
</dbReference>
<comment type="caution">
    <text evidence="3">The sequence shown here is derived from an EMBL/GenBank/DDBJ whole genome shotgun (WGS) entry which is preliminary data.</text>
</comment>
<gene>
    <name evidence="3" type="ORF">C0601_03970</name>
</gene>
<proteinExistence type="predicted"/>
<accession>A0A2N5ZJ68</accession>
<dbReference type="PANTHER" id="PTHR38032:SF1">
    <property type="entry name" value="RNA-BINDING PROTEIN KHPB N-TERMINAL DOMAIN-CONTAINING PROTEIN"/>
    <property type="match status" value="1"/>
</dbReference>
<dbReference type="PANTHER" id="PTHR38032">
    <property type="entry name" value="POLYMERASE-RELATED"/>
    <property type="match status" value="1"/>
</dbReference>
<dbReference type="EMBL" id="PKTG01000053">
    <property type="protein sequence ID" value="PLX18740.1"/>
    <property type="molecule type" value="Genomic_DNA"/>
</dbReference>
<dbReference type="Pfam" id="PF20250">
    <property type="entry name" value="FapA_N"/>
    <property type="match status" value="1"/>
</dbReference>
<name>A0A2N5ZJ68_MUIH1</name>
<evidence type="ECO:0000259" key="2">
    <source>
        <dbReference type="SMART" id="SM01245"/>
    </source>
</evidence>
<keyword evidence="1" id="KW-0175">Coiled coil</keyword>
<organism evidence="3 4">
    <name type="scientific">Muiribacterium halophilum</name>
    <dbReference type="NCBI Taxonomy" id="2053465"/>
    <lineage>
        <taxon>Bacteria</taxon>
        <taxon>Candidatus Muiribacteriota</taxon>
        <taxon>Candidatus Muiribacteriia</taxon>
        <taxon>Candidatus Muiribacteriales</taxon>
        <taxon>Candidatus Muiribacteriaceae</taxon>
        <taxon>Candidatus Muiribacterium</taxon>
    </lineage>
</organism>
<protein>
    <recommendedName>
        <fullName evidence="2">RNA-binding protein KhpB N-terminal domain-containing protein</fullName>
    </recommendedName>
</protein>
<dbReference type="Pfam" id="PF03961">
    <property type="entry name" value="FapA"/>
    <property type="match status" value="1"/>
</dbReference>
<evidence type="ECO:0000313" key="4">
    <source>
        <dbReference type="Proteomes" id="UP000234857"/>
    </source>
</evidence>
<dbReference type="InterPro" id="IPR038247">
    <property type="entry name" value="Jag_N_dom_sf"/>
</dbReference>
<evidence type="ECO:0000256" key="1">
    <source>
        <dbReference type="SAM" id="Coils"/>
    </source>
</evidence>
<reference evidence="3 4" key="1">
    <citation type="submission" date="2017-11" db="EMBL/GenBank/DDBJ databases">
        <title>Genome-resolved metagenomics identifies genetic mobility, metabolic interactions, and unexpected diversity in perchlorate-reducing communities.</title>
        <authorList>
            <person name="Barnum T.P."/>
            <person name="Figueroa I.A."/>
            <person name="Carlstrom C.I."/>
            <person name="Lucas L.N."/>
            <person name="Engelbrektson A.L."/>
            <person name="Coates J.D."/>
        </authorList>
    </citation>
    <scope>NUCLEOTIDE SEQUENCE [LARGE SCALE GENOMIC DNA]</scope>
    <source>
        <strain evidence="3">BM706</strain>
    </source>
</reference>
<dbReference type="AlphaFoldDB" id="A0A2N5ZJ68"/>
<dbReference type="Gene3D" id="3.30.30.80">
    <property type="entry name" value="probable RNA-binding protein from clostridium symbiosum atcc 14940"/>
    <property type="match status" value="1"/>
</dbReference>
<dbReference type="Pfam" id="PF14804">
    <property type="entry name" value="Jag_N"/>
    <property type="match status" value="1"/>
</dbReference>
<dbReference type="InterPro" id="IPR032782">
    <property type="entry name" value="KhpB_N"/>
</dbReference>
<sequence>MMSDFFLFEGPDLDQLIEKALKKLHLDEKDVEIEILEEGEEGFFGLGKKNFKIKVIPLVEVKLDKESNKKEKLDNILNDSEKKDSDKANLIIEKTKEGIFISVLGENKGSLEDVQNIIEENHISNVDYEGVKRFLETDDTRTKIAEFDPDLYKDSEVIIELSKDDMEAFLTVTEPDGGNETKKEIIMEKLKEKGIVYGIDEKSFDDVLIDKKFNEKILVAKGLEAEAGADGHIQYKFEQDTENKGKMLENGRMDYKSISNIVNVVKGEVLAELIPPTEGEPGQNVLGIEISPEPGKETTIETYMGKGVELSEDSTKLVAEIDGQVIIENEKLNVYPVYVVDGDVDLNVGNIDFIGSVLVKGSVLDGFEIKAKGNLEVEKSLGSSNVEVTGDVLVKGGILGKDSGLVKASGNVEAKFIENGNIEAKKDIVVHKAVMHSNLKATRILVKEGKGLIVGGTIKAQDLVNCITLGSHLATKTNVIIGIKEKILKRMEEIDAEVAKIYDDIEKVQEAVDSLENIKKRLERLPDDNEDKLTKFKLLVSQLEEKSEKLMEERDALEEEMEAGHSGKLKVRDIIFPGVTITIRKGVMQVKDEIKFSTVLYDEGYLKINPYS</sequence>
<evidence type="ECO:0000313" key="3">
    <source>
        <dbReference type="EMBL" id="PLX18740.1"/>
    </source>
</evidence>